<reference evidence="1" key="1">
    <citation type="submission" date="2021-06" db="EMBL/GenBank/DDBJ databases">
        <authorList>
            <person name="Kallberg Y."/>
            <person name="Tangrot J."/>
            <person name="Rosling A."/>
        </authorList>
    </citation>
    <scope>NUCLEOTIDE SEQUENCE</scope>
    <source>
        <strain evidence="1">CL551</strain>
    </source>
</reference>
<dbReference type="AlphaFoldDB" id="A0A9N8WDD5"/>
<dbReference type="Proteomes" id="UP000789342">
    <property type="component" value="Unassembled WGS sequence"/>
</dbReference>
<gene>
    <name evidence="1" type="ORF">AMORRO_LOCUS2242</name>
</gene>
<sequence>MYLKEGKTEVHQITRLRCQTYFVIEFGLVEREQKMIRVNERRQLEKPLPLPFPSIPLLNNQEPRFKSKNVVRIENITEIPSSPKTQNISIELKREQRKVGRVNVIDRFR</sequence>
<evidence type="ECO:0000313" key="2">
    <source>
        <dbReference type="Proteomes" id="UP000789342"/>
    </source>
</evidence>
<accession>A0A9N8WDD5</accession>
<comment type="caution">
    <text evidence="1">The sequence shown here is derived from an EMBL/GenBank/DDBJ whole genome shotgun (WGS) entry which is preliminary data.</text>
</comment>
<organism evidence="1 2">
    <name type="scientific">Acaulospora morrowiae</name>
    <dbReference type="NCBI Taxonomy" id="94023"/>
    <lineage>
        <taxon>Eukaryota</taxon>
        <taxon>Fungi</taxon>
        <taxon>Fungi incertae sedis</taxon>
        <taxon>Mucoromycota</taxon>
        <taxon>Glomeromycotina</taxon>
        <taxon>Glomeromycetes</taxon>
        <taxon>Diversisporales</taxon>
        <taxon>Acaulosporaceae</taxon>
        <taxon>Acaulospora</taxon>
    </lineage>
</organism>
<keyword evidence="2" id="KW-1185">Reference proteome</keyword>
<dbReference type="EMBL" id="CAJVPV010000918">
    <property type="protein sequence ID" value="CAG8479545.1"/>
    <property type="molecule type" value="Genomic_DNA"/>
</dbReference>
<protein>
    <submittedName>
        <fullName evidence="1">5995_t:CDS:1</fullName>
    </submittedName>
</protein>
<evidence type="ECO:0000313" key="1">
    <source>
        <dbReference type="EMBL" id="CAG8479545.1"/>
    </source>
</evidence>
<proteinExistence type="predicted"/>
<name>A0A9N8WDD5_9GLOM</name>